<dbReference type="STRING" id="1391654.AKJ09_09090"/>
<sequence length="446" mass="46609">MRGSLFRISLASSAALALLAMAACAASGNEETTSPPSKDDAGNTVLGTDGAANDGSPSDGGAYDGALPDVVLEQCSEAGWRDTPLPSPGTSFTDLWPLADHAFAIATVGPTASAAVFKILDWDESAGTWSYIDDNSQSAIPNGTPWSIWAASKDDVYFTVVEGAASSTPGAHLYRGTRDASPTPSWTWNHVKFDCPANGDAPVVWGTGPDDVYLFACQTIYHRQAGSLADAGASAWIAEWTNDAPADPVTMFGVAGTSPDDVWFVGGRSYWYFGGGCATILRKTGGHYRTVADGTGTFGDCIEKPGIPVVKGAFANDLGLGAFIVPAKGQLIGTQYTIFSGEESRVVRLDVSDDGAVAVTSTAAPQGDRLSAIWGTSADDLWLLDNPSGASRILRGDKLWSDGGFVTSTLARNGLPNLSWLYSLRGTSTSNLWAVGTDHAYHKSTP</sequence>
<dbReference type="OrthoDB" id="8093255at2"/>
<keyword evidence="2" id="KW-0732">Signal</keyword>
<evidence type="ECO:0000313" key="3">
    <source>
        <dbReference type="EMBL" id="AKV02427.1"/>
    </source>
</evidence>
<proteinExistence type="predicted"/>
<dbReference type="AlphaFoldDB" id="A0A0K1Q9T5"/>
<reference evidence="3 4" key="1">
    <citation type="submission" date="2015-08" db="EMBL/GenBank/DDBJ databases">
        <authorList>
            <person name="Babu N.S."/>
            <person name="Beckwith C.J."/>
            <person name="Beseler K.G."/>
            <person name="Brison A."/>
            <person name="Carone J.V."/>
            <person name="Caskin T.P."/>
            <person name="Diamond M."/>
            <person name="Durham M.E."/>
            <person name="Foxe J.M."/>
            <person name="Go M."/>
            <person name="Henderson B.A."/>
            <person name="Jones I.B."/>
            <person name="McGettigan J.A."/>
            <person name="Micheletti S.J."/>
            <person name="Nasrallah M.E."/>
            <person name="Ortiz D."/>
            <person name="Piller C.R."/>
            <person name="Privatt S.R."/>
            <person name="Schneider S.L."/>
            <person name="Sharp S."/>
            <person name="Smith T.C."/>
            <person name="Stanton J.D."/>
            <person name="Ullery H.E."/>
            <person name="Wilson R.J."/>
            <person name="Serrano M.G."/>
            <person name="Buck G."/>
            <person name="Lee V."/>
            <person name="Wang Y."/>
            <person name="Carvalho R."/>
            <person name="Voegtly L."/>
            <person name="Shi R."/>
            <person name="Duckworth R."/>
            <person name="Johnson A."/>
            <person name="Loviza R."/>
            <person name="Walstead R."/>
            <person name="Shah Z."/>
            <person name="Kiflezghi M."/>
            <person name="Wade K."/>
            <person name="Ball S.L."/>
            <person name="Bradley K.W."/>
            <person name="Asai D.J."/>
            <person name="Bowman C.A."/>
            <person name="Russell D.A."/>
            <person name="Pope W.H."/>
            <person name="Jacobs-Sera D."/>
            <person name="Hendrix R.W."/>
            <person name="Hatfull G.F."/>
        </authorList>
    </citation>
    <scope>NUCLEOTIDE SEQUENCE [LARGE SCALE GENOMIC DNA]</scope>
    <source>
        <strain evidence="3 4">DSM 27648</strain>
    </source>
</reference>
<dbReference type="RefSeq" id="WP_146653353.1">
    <property type="nucleotide sequence ID" value="NZ_CP012333.1"/>
</dbReference>
<feature type="chain" id="PRO_5005467103" evidence="2">
    <location>
        <begin position="26"/>
        <end position="446"/>
    </location>
</feature>
<dbReference type="EMBL" id="CP012333">
    <property type="protein sequence ID" value="AKV02427.1"/>
    <property type="molecule type" value="Genomic_DNA"/>
</dbReference>
<feature type="region of interest" description="Disordered" evidence="1">
    <location>
        <begin position="28"/>
        <end position="63"/>
    </location>
</feature>
<dbReference type="KEGG" id="llu:AKJ09_09090"/>
<evidence type="ECO:0000256" key="1">
    <source>
        <dbReference type="SAM" id="MobiDB-lite"/>
    </source>
</evidence>
<dbReference type="Proteomes" id="UP000064967">
    <property type="component" value="Chromosome"/>
</dbReference>
<evidence type="ECO:0000313" key="4">
    <source>
        <dbReference type="Proteomes" id="UP000064967"/>
    </source>
</evidence>
<keyword evidence="4" id="KW-1185">Reference proteome</keyword>
<dbReference type="PROSITE" id="PS51257">
    <property type="entry name" value="PROKAR_LIPOPROTEIN"/>
    <property type="match status" value="1"/>
</dbReference>
<evidence type="ECO:0000256" key="2">
    <source>
        <dbReference type="SAM" id="SignalP"/>
    </source>
</evidence>
<name>A0A0K1Q9T5_9BACT</name>
<gene>
    <name evidence="3" type="ORF">AKJ09_09090</name>
</gene>
<organism evidence="3 4">
    <name type="scientific">Labilithrix luteola</name>
    <dbReference type="NCBI Taxonomy" id="1391654"/>
    <lineage>
        <taxon>Bacteria</taxon>
        <taxon>Pseudomonadati</taxon>
        <taxon>Myxococcota</taxon>
        <taxon>Polyangia</taxon>
        <taxon>Polyangiales</taxon>
        <taxon>Labilitrichaceae</taxon>
        <taxon>Labilithrix</taxon>
    </lineage>
</organism>
<accession>A0A0K1Q9T5</accession>
<feature type="signal peptide" evidence="2">
    <location>
        <begin position="1"/>
        <end position="25"/>
    </location>
</feature>
<protein>
    <submittedName>
        <fullName evidence="3">Uncharacterized protein</fullName>
    </submittedName>
</protein>